<keyword evidence="3" id="KW-1185">Reference proteome</keyword>
<dbReference type="InterPro" id="IPR057693">
    <property type="entry name" value="DUF7933"/>
</dbReference>
<proteinExistence type="predicted"/>
<dbReference type="Pfam" id="PF25564">
    <property type="entry name" value="DUF7933"/>
    <property type="match status" value="1"/>
</dbReference>
<accession>A0ABY7BAJ3</accession>
<name>A0ABY7BAJ3_9PSEU</name>
<evidence type="ECO:0000259" key="1">
    <source>
        <dbReference type="Pfam" id="PF25564"/>
    </source>
</evidence>
<evidence type="ECO:0000313" key="3">
    <source>
        <dbReference type="Proteomes" id="UP001163203"/>
    </source>
</evidence>
<gene>
    <name evidence="2" type="ORF">ORV05_15845</name>
</gene>
<dbReference type="RefSeq" id="WP_268759258.1">
    <property type="nucleotide sequence ID" value="NZ_CP113836.1"/>
</dbReference>
<dbReference type="Proteomes" id="UP001163203">
    <property type="component" value="Chromosome"/>
</dbReference>
<evidence type="ECO:0000313" key="2">
    <source>
        <dbReference type="EMBL" id="WAL69171.1"/>
    </source>
</evidence>
<sequence length="440" mass="44602">MSPRQEKLPARGGRRFRAARRTAAVVTAGAAVAVGAGFPLAGASPGTPGTPQAPSTIYLEDFQNVASPAPILRLNQYTGANGQSYFADPAWLSNCNGLVTSFGQDPNAPGPTSMSDCGPLTWNGSQQIAYALGGSSANPAGNYAITAATGHDGVAVDPGAPKVEFQTGFQAGQNIALPGKNRFLLLSYDVAVEGCQAAHPFLYWNLLDTAGTPSPLGVQIDPCGSPVLHPVTVPGIGLAPGPGDIDVGTFYAGATLYAGDSAGLQLVNNQPSGGGNDHAFDNVKLMDATPQLDKSFDLSRAQPGQAVPLTFTITNTSELAAKNGWSFTDTLPLGMVVAGAAGTNCPSGVVTAPNGSSSISVTGNLDLGMASCTVTLNVTAAHDGNYTNGPGNITVVGLNPPADTTVQVVPMMSWPVGLAAAVLGSGAWLLGRRKEVVTTS</sequence>
<feature type="domain" description="DUF7933" evidence="1">
    <location>
        <begin position="290"/>
        <end position="394"/>
    </location>
</feature>
<protein>
    <recommendedName>
        <fullName evidence="1">DUF7933 domain-containing protein</fullName>
    </recommendedName>
</protein>
<organism evidence="2 3">
    <name type="scientific">Amycolatopsis cynarae</name>
    <dbReference type="NCBI Taxonomy" id="2995223"/>
    <lineage>
        <taxon>Bacteria</taxon>
        <taxon>Bacillati</taxon>
        <taxon>Actinomycetota</taxon>
        <taxon>Actinomycetes</taxon>
        <taxon>Pseudonocardiales</taxon>
        <taxon>Pseudonocardiaceae</taxon>
        <taxon>Amycolatopsis</taxon>
    </lineage>
</organism>
<reference evidence="2" key="1">
    <citation type="submission" date="2022-11" db="EMBL/GenBank/DDBJ databases">
        <authorList>
            <person name="Mo P."/>
        </authorList>
    </citation>
    <scope>NUCLEOTIDE SEQUENCE</scope>
    <source>
        <strain evidence="2">HUAS 11-8</strain>
    </source>
</reference>
<dbReference type="EMBL" id="CP113836">
    <property type="protein sequence ID" value="WAL69171.1"/>
    <property type="molecule type" value="Genomic_DNA"/>
</dbReference>